<dbReference type="SUPFAM" id="SSF48613">
    <property type="entry name" value="Heme oxygenase-like"/>
    <property type="match status" value="1"/>
</dbReference>
<dbReference type="EMBL" id="BTGU01001858">
    <property type="protein sequence ID" value="GMN30426.1"/>
    <property type="molecule type" value="Genomic_DNA"/>
</dbReference>
<name>A0AA87ZWR6_FICCA</name>
<dbReference type="AlphaFoldDB" id="A0AA87ZWR6"/>
<evidence type="ECO:0008006" key="3">
    <source>
        <dbReference type="Google" id="ProtNLM"/>
    </source>
</evidence>
<organism evidence="1 2">
    <name type="scientific">Ficus carica</name>
    <name type="common">Common fig</name>
    <dbReference type="NCBI Taxonomy" id="3494"/>
    <lineage>
        <taxon>Eukaryota</taxon>
        <taxon>Viridiplantae</taxon>
        <taxon>Streptophyta</taxon>
        <taxon>Embryophyta</taxon>
        <taxon>Tracheophyta</taxon>
        <taxon>Spermatophyta</taxon>
        <taxon>Magnoliopsida</taxon>
        <taxon>eudicotyledons</taxon>
        <taxon>Gunneridae</taxon>
        <taxon>Pentapetalae</taxon>
        <taxon>rosids</taxon>
        <taxon>fabids</taxon>
        <taxon>Rosales</taxon>
        <taxon>Moraceae</taxon>
        <taxon>Ficeae</taxon>
        <taxon>Ficus</taxon>
    </lineage>
</organism>
<gene>
    <name evidence="1" type="ORF">TIFTF001_041456</name>
</gene>
<sequence length="484" mass="55532">MGEKQLNYLVCRGSEELRKRRLREDDHKAFEDICIPQNFCEWGLEFPEEPTCFVSIDDYRCLLTDTATGKVEGKQVDCNRKIAAYTLGAIVPKMRLYSHLFHQIWTIQDPSHTPHIYNKWIDHYSSQDFEVSLFQNEYLMDKFSHHLTEEEVEVMEKLYHQALKLQIEFFAELPTHMQALVPLFRSQDLGTQLTVFCDFDMTCTIAESTAILAGASIAVSEFYQIPSAGLRRKLRVLSNQCSEEFEECFKRIESSVQGQQVFDVDGLLSALEQVAEGEMRANERVSELRLFQGLSLEYIELAASIIILQKGCREFFRKIAENKTPNIDVHVISYCWCGDLIRSVLSPEVSIFNVHSNELAYNKGWTTGDIWRRVETSFDKFRFFTEIKNCCKTETEHMTVYIGGDVGDLLCLLAADIGIVVGSSNPNLMRMGHHFGVKFLPLFPALVQKWKFFSKGSSVIWGSDSGIIYTVSCWTEIEAFIMGM</sequence>
<dbReference type="InterPro" id="IPR023214">
    <property type="entry name" value="HAD_sf"/>
</dbReference>
<accession>A0AA87ZWR6</accession>
<dbReference type="Proteomes" id="UP001187192">
    <property type="component" value="Unassembled WGS sequence"/>
</dbReference>
<dbReference type="PANTHER" id="PTHR43198">
    <property type="entry name" value="BIFUNCTIONAL TH2 PROTEIN"/>
    <property type="match status" value="1"/>
</dbReference>
<dbReference type="Gene3D" id="1.20.910.10">
    <property type="entry name" value="Heme oxygenase-like"/>
    <property type="match status" value="1"/>
</dbReference>
<dbReference type="InterPro" id="IPR050967">
    <property type="entry name" value="Thiamine_Salvage_TenA"/>
</dbReference>
<evidence type="ECO:0000313" key="1">
    <source>
        <dbReference type="EMBL" id="GMN30426.1"/>
    </source>
</evidence>
<protein>
    <recommendedName>
        <fullName evidence="3">Thiaminase-2/PQQC domain-containing protein</fullName>
    </recommendedName>
</protein>
<dbReference type="InterPro" id="IPR016084">
    <property type="entry name" value="Haem_Oase-like_multi-hlx"/>
</dbReference>
<comment type="caution">
    <text evidence="1">The sequence shown here is derived from an EMBL/GenBank/DDBJ whole genome shotgun (WGS) entry which is preliminary data.</text>
</comment>
<dbReference type="Gene3D" id="3.40.50.1000">
    <property type="entry name" value="HAD superfamily/HAD-like"/>
    <property type="match status" value="1"/>
</dbReference>
<proteinExistence type="predicted"/>
<evidence type="ECO:0000313" key="2">
    <source>
        <dbReference type="Proteomes" id="UP001187192"/>
    </source>
</evidence>
<dbReference type="GO" id="GO:0005829">
    <property type="term" value="C:cytosol"/>
    <property type="evidence" value="ECO:0007669"/>
    <property type="project" value="TreeGrafter"/>
</dbReference>
<reference evidence="1" key="1">
    <citation type="submission" date="2023-07" db="EMBL/GenBank/DDBJ databases">
        <title>draft genome sequence of fig (Ficus carica).</title>
        <authorList>
            <person name="Takahashi T."/>
            <person name="Nishimura K."/>
        </authorList>
    </citation>
    <scope>NUCLEOTIDE SEQUENCE</scope>
</reference>
<keyword evidence="2" id="KW-1185">Reference proteome</keyword>
<dbReference type="SUPFAM" id="SSF56784">
    <property type="entry name" value="HAD-like"/>
    <property type="match status" value="1"/>
</dbReference>
<dbReference type="PANTHER" id="PTHR43198:SF9">
    <property type="entry name" value="AMINOPYRIMIDINE AMINOHYDROLASE, MITOCHONDRIAL ISOFORM X1-RELATED"/>
    <property type="match status" value="1"/>
</dbReference>
<dbReference type="InterPro" id="IPR036412">
    <property type="entry name" value="HAD-like_sf"/>
</dbReference>